<proteinExistence type="predicted"/>
<organism evidence="2 3">
    <name type="scientific">Vulcanimicrobium alpinum</name>
    <dbReference type="NCBI Taxonomy" id="3016050"/>
    <lineage>
        <taxon>Bacteria</taxon>
        <taxon>Bacillati</taxon>
        <taxon>Vulcanimicrobiota</taxon>
        <taxon>Vulcanimicrobiia</taxon>
        <taxon>Vulcanimicrobiales</taxon>
        <taxon>Vulcanimicrobiaceae</taxon>
        <taxon>Vulcanimicrobium</taxon>
    </lineage>
</organism>
<gene>
    <name evidence="2" type="ORF">WPS_00080</name>
</gene>
<dbReference type="GO" id="GO:0051082">
    <property type="term" value="F:unfolded protein binding"/>
    <property type="evidence" value="ECO:0007669"/>
    <property type="project" value="InterPro"/>
</dbReference>
<feature type="chain" id="PRO_5042902906" description="Outer membrane protein (OmpH-like)" evidence="1">
    <location>
        <begin position="23"/>
        <end position="449"/>
    </location>
</feature>
<dbReference type="Pfam" id="PF03938">
    <property type="entry name" value="OmpH"/>
    <property type="match status" value="1"/>
</dbReference>
<dbReference type="SUPFAM" id="SSF111384">
    <property type="entry name" value="OmpH-like"/>
    <property type="match status" value="1"/>
</dbReference>
<evidence type="ECO:0000313" key="2">
    <source>
        <dbReference type="EMBL" id="BDE04732.1"/>
    </source>
</evidence>
<sequence length="449" mass="48507">MTRAHRRIVSAAAAAFAATVLASCGRGGNAVQPPPPGAGTVGYVHMDELVKKHPLYDQLARYDRSIEAFDLTATAPAVVAANPQVRAREAQLEAQLKAAADRTTKLLSEKQKQYQAQESQAIAAALRGAGPGGASASQIAGSVNASAAEQQSGVAAQAQRDLTTYRSTLQKQDQAQIAAAQKALSQRADRTYRAKLDELQAKESALSLKLANEDAAERLALRTKLSSLALDDAARDDVQKQLTALDRKEADALAAQRNRDQQTLAAFQTELHAQTQADLDRRVGAIQKQSLGALAQRQSTLMHQVQSIGGPVVQVTTVGGKPQQQINPNLPPELRTRIQQLHDDYQKRFQTDAKATIADFNKTRDDLQRRYAELHGLDASARQGAQAQIVELRKKRDDLYGEITAQIDREVKLIAQQRGIAVVLGDVVAPANAVDLTPDALKDIESLHE</sequence>
<evidence type="ECO:0000256" key="1">
    <source>
        <dbReference type="SAM" id="SignalP"/>
    </source>
</evidence>
<feature type="signal peptide" evidence="1">
    <location>
        <begin position="1"/>
        <end position="22"/>
    </location>
</feature>
<dbReference type="InterPro" id="IPR005632">
    <property type="entry name" value="Chaperone_Skp"/>
</dbReference>
<accession>A0AAN1XUU0</accession>
<dbReference type="EMBL" id="AP025523">
    <property type="protein sequence ID" value="BDE04732.1"/>
    <property type="molecule type" value="Genomic_DNA"/>
</dbReference>
<dbReference type="InterPro" id="IPR024930">
    <property type="entry name" value="Skp_dom_sf"/>
</dbReference>
<dbReference type="RefSeq" id="WP_317995825.1">
    <property type="nucleotide sequence ID" value="NZ_AP025523.1"/>
</dbReference>
<evidence type="ECO:0000313" key="3">
    <source>
        <dbReference type="Proteomes" id="UP001317532"/>
    </source>
</evidence>
<name>A0AAN1XUU0_UNVUL</name>
<protein>
    <recommendedName>
        <fullName evidence="4">Outer membrane protein (OmpH-like)</fullName>
    </recommendedName>
</protein>
<dbReference type="AlphaFoldDB" id="A0AAN1XUU0"/>
<evidence type="ECO:0008006" key="4">
    <source>
        <dbReference type="Google" id="ProtNLM"/>
    </source>
</evidence>
<dbReference type="PROSITE" id="PS51257">
    <property type="entry name" value="PROKAR_LIPOPROTEIN"/>
    <property type="match status" value="1"/>
</dbReference>
<reference evidence="2 3" key="1">
    <citation type="journal article" date="2022" name="ISME Commun">
        <title>Vulcanimicrobium alpinus gen. nov. sp. nov., the first cultivated representative of the candidate phylum 'Eremiobacterota', is a metabolically versatile aerobic anoxygenic phototroph.</title>
        <authorList>
            <person name="Yabe S."/>
            <person name="Muto K."/>
            <person name="Abe K."/>
            <person name="Yokota A."/>
            <person name="Staudigel H."/>
            <person name="Tebo B.M."/>
        </authorList>
    </citation>
    <scope>NUCLEOTIDE SEQUENCE [LARGE SCALE GENOMIC DNA]</scope>
    <source>
        <strain evidence="2 3">WC8-2</strain>
    </source>
</reference>
<keyword evidence="1" id="KW-0732">Signal</keyword>
<dbReference type="KEGG" id="vab:WPS_00080"/>
<keyword evidence="3" id="KW-1185">Reference proteome</keyword>
<dbReference type="Proteomes" id="UP001317532">
    <property type="component" value="Chromosome"/>
</dbReference>
<dbReference type="Gene3D" id="3.30.910.20">
    <property type="entry name" value="Skp domain"/>
    <property type="match status" value="1"/>
</dbReference>